<reference evidence="2" key="1">
    <citation type="journal article" date="2009" name="Appl. Environ. Microbiol.">
        <title>Complete genome sequence of the chemolithoautotrophic marine magnetotactic coccus strain MC-1.</title>
        <authorList>
            <person name="Schubbe S."/>
            <person name="Williams T.J."/>
            <person name="Xie G."/>
            <person name="Kiss H.E."/>
            <person name="Brettin T.S."/>
            <person name="Martinez D."/>
            <person name="Ross C.A."/>
            <person name="Schuler D."/>
            <person name="Cox B.L."/>
            <person name="Nealson K.H."/>
            <person name="Bazylinski D.A."/>
        </authorList>
    </citation>
    <scope>NUCLEOTIDE SEQUENCE [LARGE SCALE GENOMIC DNA]</scope>
    <source>
        <strain evidence="2">ATCC BAA-1437 / JCM 17883 / MC-1</strain>
    </source>
</reference>
<gene>
    <name evidence="1" type="ordered locus">Mmc1_2344</name>
</gene>
<dbReference type="HOGENOM" id="CLU_2437312_0_0_5"/>
<dbReference type="AlphaFoldDB" id="A0LA51"/>
<proteinExistence type="predicted"/>
<protein>
    <submittedName>
        <fullName evidence="1">Uncharacterized protein</fullName>
    </submittedName>
</protein>
<name>A0LA51_MAGMM</name>
<dbReference type="EMBL" id="CP000471">
    <property type="protein sequence ID" value="ABK44844.1"/>
    <property type="molecule type" value="Genomic_DNA"/>
</dbReference>
<dbReference type="STRING" id="156889.Mmc1_2344"/>
<evidence type="ECO:0000313" key="2">
    <source>
        <dbReference type="Proteomes" id="UP000002586"/>
    </source>
</evidence>
<dbReference type="Proteomes" id="UP000002586">
    <property type="component" value="Chromosome"/>
</dbReference>
<sequence>MWGLNRCTPQCCSFNHPIHFTQNGTTSEGGKEASGKKKSTIAKFKAAQIEIKVPSTQKNATAPQQICHHATGVRLNVTYLQQIYQWFEGS</sequence>
<dbReference type="KEGG" id="mgm:Mmc1_2344"/>
<reference evidence="1 2" key="2">
    <citation type="journal article" date="2012" name="Int. J. Syst. Evol. Microbiol.">
        <title>Magnetococcus marinus gen. nov., sp. nov., a marine, magnetotactic bacterium that represents a novel lineage (Magnetococcaceae fam. nov.; Magnetococcales ord. nov.) at the base of the Alphaproteobacteria.</title>
        <authorList>
            <person name="Bazylinski D.A."/>
            <person name="Williams T.J."/>
            <person name="Lefevre C.T."/>
            <person name="Berg R.J."/>
            <person name="Zhang C.L."/>
            <person name="Bowser S.S."/>
            <person name="Dean A.J."/>
            <person name="Beveridge T.J."/>
        </authorList>
    </citation>
    <scope>NUCLEOTIDE SEQUENCE [LARGE SCALE GENOMIC DNA]</scope>
    <source>
        <strain evidence="2">ATCC BAA-1437 / JCM 17883 / MC-1</strain>
    </source>
</reference>
<accession>A0LA51</accession>
<evidence type="ECO:0000313" key="1">
    <source>
        <dbReference type="EMBL" id="ABK44844.1"/>
    </source>
</evidence>
<keyword evidence="2" id="KW-1185">Reference proteome</keyword>
<organism evidence="1 2">
    <name type="scientific">Magnetococcus marinus (strain ATCC BAA-1437 / JCM 17883 / MC-1)</name>
    <dbReference type="NCBI Taxonomy" id="156889"/>
    <lineage>
        <taxon>Bacteria</taxon>
        <taxon>Pseudomonadati</taxon>
        <taxon>Pseudomonadota</taxon>
        <taxon>Magnetococcia</taxon>
        <taxon>Magnetococcales</taxon>
        <taxon>Magnetococcaceae</taxon>
        <taxon>Magnetococcus</taxon>
    </lineage>
</organism>